<keyword evidence="8" id="KW-1185">Reference proteome</keyword>
<keyword evidence="2" id="KW-1003">Cell membrane</keyword>
<feature type="transmembrane region" description="Helical" evidence="6">
    <location>
        <begin position="261"/>
        <end position="281"/>
    </location>
</feature>
<feature type="transmembrane region" description="Helical" evidence="6">
    <location>
        <begin position="12"/>
        <end position="34"/>
    </location>
</feature>
<dbReference type="GO" id="GO:0005886">
    <property type="term" value="C:plasma membrane"/>
    <property type="evidence" value="ECO:0007669"/>
    <property type="project" value="UniProtKB-SubCell"/>
</dbReference>
<feature type="transmembrane region" description="Helical" evidence="6">
    <location>
        <begin position="88"/>
        <end position="110"/>
    </location>
</feature>
<keyword evidence="4 6" id="KW-1133">Transmembrane helix</keyword>
<evidence type="ECO:0000256" key="4">
    <source>
        <dbReference type="ARBA" id="ARBA00022989"/>
    </source>
</evidence>
<dbReference type="Proteomes" id="UP000003860">
    <property type="component" value="Unassembled WGS sequence"/>
</dbReference>
<comment type="subcellular location">
    <subcellularLocation>
        <location evidence="1">Cell membrane</location>
        <topology evidence="1">Multi-pass membrane protein</topology>
    </subcellularLocation>
</comment>
<dbReference type="GO" id="GO:0022857">
    <property type="term" value="F:transmembrane transporter activity"/>
    <property type="evidence" value="ECO:0007669"/>
    <property type="project" value="InterPro"/>
</dbReference>
<evidence type="ECO:0000256" key="2">
    <source>
        <dbReference type="ARBA" id="ARBA00022475"/>
    </source>
</evidence>
<dbReference type="InterPro" id="IPR001851">
    <property type="entry name" value="ABC_transp_permease"/>
</dbReference>
<evidence type="ECO:0000256" key="6">
    <source>
        <dbReference type="SAM" id="Phobius"/>
    </source>
</evidence>
<keyword evidence="5 6" id="KW-0472">Membrane</keyword>
<accession>F1TBU5</accession>
<feature type="transmembrane region" description="Helical" evidence="6">
    <location>
        <begin position="206"/>
        <end position="224"/>
    </location>
</feature>
<dbReference type="STRING" id="588581.Cpap_2806"/>
<evidence type="ECO:0000256" key="3">
    <source>
        <dbReference type="ARBA" id="ARBA00022692"/>
    </source>
</evidence>
<dbReference type="OrthoDB" id="1765588at2"/>
<reference evidence="7" key="1">
    <citation type="submission" date="2009-07" db="EMBL/GenBank/DDBJ databases">
        <authorList>
            <consortium name="US DOE Joint Genome Institute (JGI-PGF)"/>
            <person name="Lucas S."/>
            <person name="Copeland A."/>
            <person name="Lapidus A."/>
            <person name="Glavina del Rio T."/>
            <person name="Tice H."/>
            <person name="Bruce D."/>
            <person name="Goodwin L."/>
            <person name="Pitluck S."/>
            <person name="Larimer F."/>
            <person name="Land M.L."/>
            <person name="Mouttaki H."/>
            <person name="He Z."/>
            <person name="Zhou J."/>
            <person name="Hemme C.L."/>
        </authorList>
    </citation>
    <scope>NUCLEOTIDE SEQUENCE</scope>
    <source>
        <strain evidence="7">DSM 2782</strain>
    </source>
</reference>
<evidence type="ECO:0000313" key="8">
    <source>
        <dbReference type="Proteomes" id="UP000003860"/>
    </source>
</evidence>
<feature type="transmembrane region" description="Helical" evidence="6">
    <location>
        <begin position="116"/>
        <end position="140"/>
    </location>
</feature>
<name>F1TBU5_9FIRM</name>
<dbReference type="CDD" id="cd06579">
    <property type="entry name" value="TM_PBP1_transp_AraH_like"/>
    <property type="match status" value="1"/>
</dbReference>
<reference evidence="7" key="2">
    <citation type="submission" date="2011-01" db="EMBL/GenBank/DDBJ databases">
        <title>The Non-contiguous Finished genome of Clostridium papyrosolvens.</title>
        <authorList>
            <person name="Lucas S."/>
            <person name="Copeland A."/>
            <person name="Lapidus A."/>
            <person name="Cheng J.-F."/>
            <person name="Goodwin L."/>
            <person name="Pitluck S."/>
            <person name="Misra M."/>
            <person name="Chertkov O."/>
            <person name="Detter J.C."/>
            <person name="Han C."/>
            <person name="Tapia R."/>
            <person name="Land M."/>
            <person name="Hauser L."/>
            <person name="Kyrpides N."/>
            <person name="Ivanova N."/>
            <person name="Pagani I."/>
            <person name="Mouttaki H."/>
            <person name="He Z."/>
            <person name="Zhou J."/>
            <person name="Hemme C.L."/>
            <person name="Woyke T."/>
        </authorList>
    </citation>
    <scope>NUCLEOTIDE SEQUENCE [LARGE SCALE GENOMIC DNA]</scope>
    <source>
        <strain evidence="7">DSM 2782</strain>
    </source>
</reference>
<feature type="transmembrane region" description="Helical" evidence="6">
    <location>
        <begin position="46"/>
        <end position="67"/>
    </location>
</feature>
<gene>
    <name evidence="7" type="ORF">Cpap_2806</name>
</gene>
<dbReference type="EMBL" id="ACXX02000005">
    <property type="protein sequence ID" value="EGD48116.1"/>
    <property type="molecule type" value="Genomic_DNA"/>
</dbReference>
<organism evidence="7 8">
    <name type="scientific">Ruminiclostridium papyrosolvens DSM 2782</name>
    <dbReference type="NCBI Taxonomy" id="588581"/>
    <lineage>
        <taxon>Bacteria</taxon>
        <taxon>Bacillati</taxon>
        <taxon>Bacillota</taxon>
        <taxon>Clostridia</taxon>
        <taxon>Eubacteriales</taxon>
        <taxon>Oscillospiraceae</taxon>
        <taxon>Ruminiclostridium</taxon>
    </lineage>
</organism>
<dbReference type="Pfam" id="PF02653">
    <property type="entry name" value="BPD_transp_2"/>
    <property type="match status" value="1"/>
</dbReference>
<comment type="caution">
    <text evidence="7">The sequence shown here is derived from an EMBL/GenBank/DDBJ whole genome shotgun (WGS) entry which is preliminary data.</text>
</comment>
<sequence>MKNKIRIPWGSFAPALFILFLITVFAVITGGKLVQANTLKSLLTQSIGYLIGGLGMIFVMALGEIDMSLGVNIAFSCTTASMLVGDKGWLAVVLVSLVIGALVGGINAFFVSVFHVQGFMVTIALQIGLRGAIKGLFLLLPEGRIAFSPEILAFNTLSIKLTILLIVTIVVIYLMEFSTFGSWLKAVGENEVCAYITGIPVKKIKAAAYILCGLFTGVAALFMCSRQGGVTSDTGSGFEMTVMLGMFLGGIPVEGGMETKVYKAIIGIPCLIIIQSGLTILGVSAGIYQFVEAVILLAVIIMSHFFKDYSRKRDDKIMAQISLESK</sequence>
<feature type="transmembrane region" description="Helical" evidence="6">
    <location>
        <begin position="287"/>
        <end position="306"/>
    </location>
</feature>
<dbReference type="RefSeq" id="WP_004618947.1">
    <property type="nucleotide sequence ID" value="NZ_ACXX02000005.1"/>
</dbReference>
<proteinExistence type="predicted"/>
<evidence type="ECO:0000256" key="1">
    <source>
        <dbReference type="ARBA" id="ARBA00004651"/>
    </source>
</evidence>
<protein>
    <submittedName>
        <fullName evidence="7">Inner-membrane translocator</fullName>
    </submittedName>
</protein>
<feature type="transmembrane region" description="Helical" evidence="6">
    <location>
        <begin position="152"/>
        <end position="175"/>
    </location>
</feature>
<evidence type="ECO:0000313" key="7">
    <source>
        <dbReference type="EMBL" id="EGD48116.1"/>
    </source>
</evidence>
<keyword evidence="3 6" id="KW-0812">Transmembrane</keyword>
<dbReference type="PANTHER" id="PTHR32196">
    <property type="entry name" value="ABC TRANSPORTER PERMEASE PROTEIN YPHD-RELATED-RELATED"/>
    <property type="match status" value="1"/>
</dbReference>
<dbReference type="AlphaFoldDB" id="F1TBU5"/>
<evidence type="ECO:0000256" key="5">
    <source>
        <dbReference type="ARBA" id="ARBA00023136"/>
    </source>
</evidence>
<dbReference type="eggNOG" id="COG1172">
    <property type="taxonomic scope" value="Bacteria"/>
</dbReference>